<dbReference type="GO" id="GO:0005634">
    <property type="term" value="C:nucleus"/>
    <property type="evidence" value="ECO:0007669"/>
    <property type="project" value="UniProtKB-SubCell"/>
</dbReference>
<reference evidence="9 10" key="1">
    <citation type="submission" date="2023-03" db="EMBL/GenBank/DDBJ databases">
        <title>Genome insight into feeding habits of ladybird beetles.</title>
        <authorList>
            <person name="Li H.-S."/>
            <person name="Huang Y.-H."/>
            <person name="Pang H."/>
        </authorList>
    </citation>
    <scope>NUCLEOTIDE SEQUENCE [LARGE SCALE GENOMIC DNA]</scope>
    <source>
        <strain evidence="9">SYSU_2023b</strain>
        <tissue evidence="9">Whole body</tissue>
    </source>
</reference>
<keyword evidence="5" id="KW-0863">Zinc-finger</keyword>
<feature type="domain" description="BZIP" evidence="8">
    <location>
        <begin position="241"/>
        <end position="300"/>
    </location>
</feature>
<dbReference type="PANTHER" id="PTHR19304">
    <property type="entry name" value="CYCLIC-AMP RESPONSE ELEMENT BINDING PROTEIN"/>
    <property type="match status" value="1"/>
</dbReference>
<evidence type="ECO:0000256" key="1">
    <source>
        <dbReference type="ARBA" id="ARBA00004123"/>
    </source>
</evidence>
<dbReference type="Gene3D" id="3.30.160.60">
    <property type="entry name" value="Classic Zinc Finger"/>
    <property type="match status" value="1"/>
</dbReference>
<keyword evidence="6" id="KW-0175">Coiled coil</keyword>
<comment type="subcellular location">
    <subcellularLocation>
        <location evidence="1">Nucleus</location>
    </subcellularLocation>
</comment>
<dbReference type="InterPro" id="IPR004827">
    <property type="entry name" value="bZIP"/>
</dbReference>
<gene>
    <name evidence="9" type="ORF">WA026_015771</name>
</gene>
<comment type="caution">
    <text evidence="9">The sequence shown here is derived from an EMBL/GenBank/DDBJ whole genome shotgun (WGS) entry which is preliminary data.</text>
</comment>
<name>A0AAW1UYM8_9CUCU</name>
<dbReference type="InterPro" id="IPR036236">
    <property type="entry name" value="Znf_C2H2_sf"/>
</dbReference>
<evidence type="ECO:0000256" key="6">
    <source>
        <dbReference type="SAM" id="Coils"/>
    </source>
</evidence>
<dbReference type="InterPro" id="IPR046347">
    <property type="entry name" value="bZIP_sf"/>
</dbReference>
<dbReference type="InterPro" id="IPR051027">
    <property type="entry name" value="bZIP_transcription_factors"/>
</dbReference>
<keyword evidence="5" id="KW-0479">Metal-binding</keyword>
<dbReference type="CDD" id="cd14686">
    <property type="entry name" value="bZIP"/>
    <property type="match status" value="1"/>
</dbReference>
<dbReference type="PROSITE" id="PS50157">
    <property type="entry name" value="ZINC_FINGER_C2H2_2"/>
    <property type="match status" value="1"/>
</dbReference>
<dbReference type="AlphaFoldDB" id="A0AAW1UYM8"/>
<keyword evidence="10" id="KW-1185">Reference proteome</keyword>
<dbReference type="SUPFAM" id="SSF57959">
    <property type="entry name" value="Leucine zipper domain"/>
    <property type="match status" value="1"/>
</dbReference>
<evidence type="ECO:0000259" key="7">
    <source>
        <dbReference type="PROSITE" id="PS50157"/>
    </source>
</evidence>
<evidence type="ECO:0000256" key="4">
    <source>
        <dbReference type="ARBA" id="ARBA00023242"/>
    </source>
</evidence>
<organism evidence="9 10">
    <name type="scientific">Henosepilachna vigintioctopunctata</name>
    <dbReference type="NCBI Taxonomy" id="420089"/>
    <lineage>
        <taxon>Eukaryota</taxon>
        <taxon>Metazoa</taxon>
        <taxon>Ecdysozoa</taxon>
        <taxon>Arthropoda</taxon>
        <taxon>Hexapoda</taxon>
        <taxon>Insecta</taxon>
        <taxon>Pterygota</taxon>
        <taxon>Neoptera</taxon>
        <taxon>Endopterygota</taxon>
        <taxon>Coleoptera</taxon>
        <taxon>Polyphaga</taxon>
        <taxon>Cucujiformia</taxon>
        <taxon>Coccinelloidea</taxon>
        <taxon>Coccinellidae</taxon>
        <taxon>Epilachninae</taxon>
        <taxon>Epilachnini</taxon>
        <taxon>Henosepilachna</taxon>
    </lineage>
</organism>
<proteinExistence type="predicted"/>
<evidence type="ECO:0000313" key="9">
    <source>
        <dbReference type="EMBL" id="KAK9886260.1"/>
    </source>
</evidence>
<dbReference type="GO" id="GO:0008270">
    <property type="term" value="F:zinc ion binding"/>
    <property type="evidence" value="ECO:0007669"/>
    <property type="project" value="UniProtKB-KW"/>
</dbReference>
<dbReference type="SUPFAM" id="SSF57667">
    <property type="entry name" value="beta-beta-alpha zinc fingers"/>
    <property type="match status" value="1"/>
</dbReference>
<evidence type="ECO:0008006" key="11">
    <source>
        <dbReference type="Google" id="ProtNLM"/>
    </source>
</evidence>
<dbReference type="SMART" id="SM00338">
    <property type="entry name" value="BRLZ"/>
    <property type="match status" value="1"/>
</dbReference>
<feature type="domain" description="C2H2-type" evidence="7">
    <location>
        <begin position="6"/>
        <end position="31"/>
    </location>
</feature>
<dbReference type="EMBL" id="JARQZJ010000099">
    <property type="protein sequence ID" value="KAK9886260.1"/>
    <property type="molecule type" value="Genomic_DNA"/>
</dbReference>
<sequence length="395" mass="45340">MTEKPFACTEDNCNMKFTNEDHLNSHQKKHTMSFNLEICTKNNETAIMVSDETPTPTSFFRNCEEVGLFQDLQNVNPFEETFKKALQSCENGASKQDSLTTSEDTLHTPHVFPVPDEAPGKNVMNDNNELSIMNFVEIPQLNDKLEFIPELDSNMKVREKQENFRHKLKEALLRKDRRKYFDSENSLPIDLPQPPNFVVIDEVIYANEKDNNKNVNSPVVTDMKKACEKLGTSSSQKSSIEKVREMNRAAQMRCRDKKKRYYDRVTKELSQLKNENIHLRRENARLRQHTITLWKTIEELGGIQESQADILDVELVKEITAQEVNPRKLPVLAPAGKVLLSKNESIQQPVIYNLVPVQVLNIVPNSTEKIPLTTIPKIVGETKSSKLLPRILKRP</sequence>
<dbReference type="Proteomes" id="UP001431783">
    <property type="component" value="Unassembled WGS sequence"/>
</dbReference>
<feature type="coiled-coil region" evidence="6">
    <location>
        <begin position="240"/>
        <end position="289"/>
    </location>
</feature>
<keyword evidence="5" id="KW-0862">Zinc</keyword>
<keyword evidence="3" id="KW-0804">Transcription</keyword>
<evidence type="ECO:0000256" key="3">
    <source>
        <dbReference type="ARBA" id="ARBA00023163"/>
    </source>
</evidence>
<evidence type="ECO:0000313" key="10">
    <source>
        <dbReference type="Proteomes" id="UP001431783"/>
    </source>
</evidence>
<accession>A0AAW1UYM8</accession>
<dbReference type="SMART" id="SM00355">
    <property type="entry name" value="ZnF_C2H2"/>
    <property type="match status" value="1"/>
</dbReference>
<keyword evidence="4" id="KW-0539">Nucleus</keyword>
<evidence type="ECO:0000259" key="8">
    <source>
        <dbReference type="PROSITE" id="PS50217"/>
    </source>
</evidence>
<dbReference type="PROSITE" id="PS00028">
    <property type="entry name" value="ZINC_FINGER_C2H2_1"/>
    <property type="match status" value="1"/>
</dbReference>
<dbReference type="Gene3D" id="1.20.5.170">
    <property type="match status" value="1"/>
</dbReference>
<dbReference type="PROSITE" id="PS50217">
    <property type="entry name" value="BZIP"/>
    <property type="match status" value="1"/>
</dbReference>
<keyword evidence="2" id="KW-0805">Transcription regulation</keyword>
<evidence type="ECO:0000256" key="2">
    <source>
        <dbReference type="ARBA" id="ARBA00023015"/>
    </source>
</evidence>
<dbReference type="GO" id="GO:0003700">
    <property type="term" value="F:DNA-binding transcription factor activity"/>
    <property type="evidence" value="ECO:0007669"/>
    <property type="project" value="InterPro"/>
</dbReference>
<protein>
    <recommendedName>
        <fullName evidence="11">C2H2-type domain-containing protein</fullName>
    </recommendedName>
</protein>
<evidence type="ECO:0000256" key="5">
    <source>
        <dbReference type="PROSITE-ProRule" id="PRU00042"/>
    </source>
</evidence>
<dbReference type="InterPro" id="IPR013087">
    <property type="entry name" value="Znf_C2H2_type"/>
</dbReference>